<organism evidence="1">
    <name type="scientific">Anaerostipes caccae</name>
    <dbReference type="NCBI Taxonomy" id="105841"/>
    <lineage>
        <taxon>Bacteria</taxon>
        <taxon>Bacillati</taxon>
        <taxon>Bacillota</taxon>
        <taxon>Clostridia</taxon>
        <taxon>Lachnospirales</taxon>
        <taxon>Lachnospiraceae</taxon>
        <taxon>Anaerostipes</taxon>
    </lineage>
</organism>
<name>A0A6N2THY1_9FIRM</name>
<dbReference type="InterPro" id="IPR013321">
    <property type="entry name" value="Arc_rbn_hlx_hlx"/>
</dbReference>
<dbReference type="RefSeq" id="WP_006567029.1">
    <property type="nucleotide sequence ID" value="NZ_BAABRZ010000001.1"/>
</dbReference>
<protein>
    <submittedName>
        <fullName evidence="1">RelB antitoxin</fullName>
    </submittedName>
</protein>
<dbReference type="Pfam" id="PF04221">
    <property type="entry name" value="RelB"/>
    <property type="match status" value="1"/>
</dbReference>
<dbReference type="GO" id="GO:0006355">
    <property type="term" value="P:regulation of DNA-templated transcription"/>
    <property type="evidence" value="ECO:0007669"/>
    <property type="project" value="InterPro"/>
</dbReference>
<reference evidence="1" key="1">
    <citation type="submission" date="2019-11" db="EMBL/GenBank/DDBJ databases">
        <authorList>
            <person name="Feng L."/>
        </authorList>
    </citation>
    <scope>NUCLEOTIDE SEQUENCE</scope>
    <source>
        <strain evidence="1">AcaccaeLFYP115</strain>
    </source>
</reference>
<gene>
    <name evidence="1" type="ORF">ACLFYP115_01375</name>
</gene>
<dbReference type="Gene3D" id="1.10.1220.10">
    <property type="entry name" value="Met repressor-like"/>
    <property type="match status" value="1"/>
</dbReference>
<proteinExistence type="predicted"/>
<dbReference type="EMBL" id="CACRSQ010000003">
    <property type="protein sequence ID" value="VYT03206.1"/>
    <property type="molecule type" value="Genomic_DNA"/>
</dbReference>
<sequence length="90" mass="10317">MAKEATLQVRMDADLKEKAETLYKEMGTSFAEAVRIFAQQSVNENGMPFVMTANRGNTYRRLSRYADSELTAKEEGSYERAMIEKHEKTD</sequence>
<dbReference type="InterPro" id="IPR007337">
    <property type="entry name" value="RelB/DinJ"/>
</dbReference>
<dbReference type="NCBIfam" id="TIGR02384">
    <property type="entry name" value="RelB_DinJ"/>
    <property type="match status" value="1"/>
</dbReference>
<dbReference type="AlphaFoldDB" id="A0A6N2THY1"/>
<dbReference type="GeneID" id="69470908"/>
<evidence type="ECO:0000313" key="1">
    <source>
        <dbReference type="EMBL" id="VYT03206.1"/>
    </source>
</evidence>
<accession>A0A6N2THY1</accession>